<proteinExistence type="predicted"/>
<reference evidence="2 3" key="1">
    <citation type="submission" date="2021-06" db="EMBL/GenBank/DDBJ databases">
        <title>Genome sequence of Babesia caballi.</title>
        <authorList>
            <person name="Yamagishi J."/>
            <person name="Kidaka T."/>
            <person name="Ochi A."/>
        </authorList>
    </citation>
    <scope>NUCLEOTIDE SEQUENCE [LARGE SCALE GENOMIC DNA]</scope>
    <source>
        <strain evidence="2">USDA-D6B2</strain>
    </source>
</reference>
<feature type="region of interest" description="Disordered" evidence="1">
    <location>
        <begin position="1312"/>
        <end position="1348"/>
    </location>
</feature>
<dbReference type="GeneID" id="94192856"/>
<evidence type="ECO:0000313" key="2">
    <source>
        <dbReference type="EMBL" id="GIX61373.1"/>
    </source>
</evidence>
<comment type="caution">
    <text evidence="2">The sequence shown here is derived from an EMBL/GenBank/DDBJ whole genome shotgun (WGS) entry which is preliminary data.</text>
</comment>
<feature type="compositionally biased region" description="Basic residues" evidence="1">
    <location>
        <begin position="1317"/>
        <end position="1339"/>
    </location>
</feature>
<protein>
    <submittedName>
        <fullName evidence="2">Uncharacterized protein</fullName>
    </submittedName>
</protein>
<sequence>MLALLEPGRQLDHGNGVVQPLQNGRNAHQLQQLRVQPLAVVLPVQNVAHAHVHSRAQTQLQPPRQALSLQRRADLEGLQGHRTSRARGLRRVRREQKGHVQVAVMQVGVVVEQLGQTARGRNAEALQLPLADHRLLDRLARHQKVEHVVVLHVGGVRVEGAAVAQADRRRALVRLRLGRPQQVPRKDLLLQQLNHAHLAAPLDLEPLQLDDLLLVVEDHVPLLQQLLRALRRRQEHGVPRPVELEEDLVAAHAAVPAHVLHLEVLVVRPQALNQPVQQRGHVLQLDHLAGLRLRRAAPALEVHHRGEHVRQHAPDPVRVQLDGDANVLDQPVRRVDDLRARVGHDGPHFHAVPARAPALDVPVEAVKNALVRQLQRVVQQDAVARLLDADRVALGLAQQALERRLGVLLQLLVHVALVAELQHRLHVKGVLTLADYALDVHLLVHLRLVEHALRVGLDHLLQLAAALALVQAVPRTHLIRRGQPHARPQPLVLLVGAARVALLGALRPRVLQGRRLVRPRLQILHQGQNVAAVDGRYLQLLLPLHPLLADLRLVVVGALLAELLRHDGGGLQALREDDVGVHGRDVQVVDAREGVERRLVAQPRQTPPHVAVDLLEIGKLGEAPAQPHRRPTGVLRAPQPVLAIRLGITQNARAHVTGPSEPNARVAALLPLAAGVGATIARQVGVRPRLERDVQVVQQLLVLFALHVEPLLQVVPEQAAAQRGHAGPNVRVFVNQVVLRRRRVLEVADPRLLVLVREEHPVRVGLRHQQALAQRAAPLPQHLLGRQRHDVAQREHEAVDVLHVQIVGRHRVRDAVHRQRLRVVLRVGHHLLRVQLRRVVLELDLAHLLQRPRAEGQVRVALHPLVAVQVHHRVAAERVRRPPAHAQRALHREAVQLRPPVHVREVEGVPVVRHEDVRRQVHDQREEAPQQLALALLVEDLEAPRPRHLLRGVVRELADVARHHAAVHDQVALPVEHHRDQDDLVALHVGELQGRLVTLDVPREHVQRRQRGLVQRRQVHCVGRALHVVPRAAADRQVDAHPVHVPHVVLVDIPQLRQTHRLLPSVLRRRAAPSLVIPEPGHVRRPVVVMHVLRDRRGLALPILAAPGGAPLQRLHHAARSLQLLYRVEADLDQVPDPVHRPPRRRVEALDVVRQRQVDPRAVLQQRRPHVVRRELAVQVVDHLVHVAVADQRQPSSDTKYSASAVRATFSSASPAPLATPDCDLLSEAFSSDSSPDLVTQTPSCTVVAMTSYRNPERLPFSIHRGDRAARRILSICSAAEGWYLAARHNIPPEEDAHTPCVQQNCAVPGCPGLSRPARRTPRPRRRREKAPTHRRHPSSPHLHTDLTARSDTTIVHFIQCCLQARSAPKSPEALVVLHGVLTLVVVPHLPVEEARGALAETLVLAARAEERLRPQVDHRRRVAARRGVRLPERRRRGRGRAVRQQRLEHIPRARVRQLHAQAPQPHRQRLPRHVARQQPLVPVVAVLADAAQVHARARHVKVAADVVVVQHVAAVVAALAVAVAAADVAGLRRAPGQVDERLQVLARLVARVPPRERHAGRLDEALGARVKVREGAAGLQGLGHGHAVVLERDDAPGDARRELLGVGQVPLLNGASAEDEQLGVVELRVVHVHAVGEQHGHGAHGERQVLAQPRVRHEPQARLRALVPVEVARGEDAIQDVQRRGRLLHVALVAPRAVHRRDVEHQLRQRLVLVPLGLGVLDLAQGLGGLVRLHADDAAAVGGAAEALEAPADPARGEAVVVRHLLPLFNLSVREDAHAEGPVDDVGHAGAVGVAGVVDEARHVAHVGGVDVHVAVHLHDVPVAVVRVVELGEAPAAHAPLELALRDDLAHVLAHQLVLQNVLRGEGPDALALDLAQPQLRDAQLLEAAVAAVLADAAVGVVALHVPRLVHAAGEAGDGAVAARPRLDAARGAQRIVRDYVAREVPELAAEPQHRQRVALPHHDVELLGAHPVQAHPRLRAQLAARVAKELPVAHQLDVLATLDVHVVAGTVALSGLVAPTSPQPLFPLWPPDALARLGRLAIHIRPLWGVLLPSHAIRGVSVPEDLGGPADLARFLLLRASATSRVFPIAGRFLHAVRRIRHDALVGVEIRQGRLDVFKDVRVGPRVRHHLRQGLPAGPRLYRGKLVRGSRGAIVLSAGVPMRVVAGGARLGVQHVVQIVEGLEVPHRTRVLGLDERVHVARRAHLAQLVQPGGSALPFPLFSTRGRALSADDTLGIHSTATNT</sequence>
<keyword evidence="3" id="KW-1185">Reference proteome</keyword>
<dbReference type="RefSeq" id="XP_067713444.1">
    <property type="nucleotide sequence ID" value="XM_067857343.1"/>
</dbReference>
<gene>
    <name evidence="2" type="ORF">BcabD6B2_08080</name>
</gene>
<dbReference type="Proteomes" id="UP001497744">
    <property type="component" value="Unassembled WGS sequence"/>
</dbReference>
<dbReference type="EMBL" id="BPLF01000001">
    <property type="protein sequence ID" value="GIX61373.1"/>
    <property type="molecule type" value="Genomic_DNA"/>
</dbReference>
<accession>A0AAV4LNC1</accession>
<evidence type="ECO:0000256" key="1">
    <source>
        <dbReference type="SAM" id="MobiDB-lite"/>
    </source>
</evidence>
<evidence type="ECO:0000313" key="3">
    <source>
        <dbReference type="Proteomes" id="UP001497744"/>
    </source>
</evidence>
<organism evidence="2 3">
    <name type="scientific">Babesia caballi</name>
    <dbReference type="NCBI Taxonomy" id="5871"/>
    <lineage>
        <taxon>Eukaryota</taxon>
        <taxon>Sar</taxon>
        <taxon>Alveolata</taxon>
        <taxon>Apicomplexa</taxon>
        <taxon>Aconoidasida</taxon>
        <taxon>Piroplasmida</taxon>
        <taxon>Babesiidae</taxon>
        <taxon>Babesia</taxon>
    </lineage>
</organism>
<name>A0AAV4LNC1_BABCB</name>